<evidence type="ECO:0000259" key="2">
    <source>
        <dbReference type="PROSITE" id="PS50158"/>
    </source>
</evidence>
<evidence type="ECO:0000256" key="1">
    <source>
        <dbReference type="PROSITE-ProRule" id="PRU00047"/>
    </source>
</evidence>
<sequence>MKSTARNEYGQAEAIKAARNRSIKPEDRECYFCRKKGHIKVNCSKYAKTSINRTALAKG</sequence>
<dbReference type="InterPro" id="IPR001878">
    <property type="entry name" value="Znf_CCHC"/>
</dbReference>
<keyword evidence="1" id="KW-0862">Zinc</keyword>
<dbReference type="SUPFAM" id="SSF57756">
    <property type="entry name" value="Retrovirus zinc finger-like domains"/>
    <property type="match status" value="1"/>
</dbReference>
<keyword evidence="1" id="KW-0479">Metal-binding</keyword>
<accession>A0A085NJ43</accession>
<feature type="domain" description="CCHC-type" evidence="2">
    <location>
        <begin position="30"/>
        <end position="45"/>
    </location>
</feature>
<gene>
    <name evidence="3" type="ORF">M514_18361</name>
</gene>
<evidence type="ECO:0000313" key="3">
    <source>
        <dbReference type="EMBL" id="KFD69489.1"/>
    </source>
</evidence>
<dbReference type="GO" id="GO:0019899">
    <property type="term" value="F:enzyme binding"/>
    <property type="evidence" value="ECO:0007669"/>
    <property type="project" value="UniProtKB-ARBA"/>
</dbReference>
<keyword evidence="1" id="KW-0863">Zinc-finger</keyword>
<dbReference type="Proteomes" id="UP000030758">
    <property type="component" value="Unassembled WGS sequence"/>
</dbReference>
<dbReference type="Gene3D" id="4.10.60.10">
    <property type="entry name" value="Zinc finger, CCHC-type"/>
    <property type="match status" value="1"/>
</dbReference>
<dbReference type="InterPro" id="IPR036875">
    <property type="entry name" value="Znf_CCHC_sf"/>
</dbReference>
<dbReference type="PROSITE" id="PS50158">
    <property type="entry name" value="ZF_CCHC"/>
    <property type="match status" value="1"/>
</dbReference>
<proteinExistence type="predicted"/>
<dbReference type="GO" id="GO:0008270">
    <property type="term" value="F:zinc ion binding"/>
    <property type="evidence" value="ECO:0007669"/>
    <property type="project" value="UniProtKB-KW"/>
</dbReference>
<protein>
    <recommendedName>
        <fullName evidence="2">CCHC-type domain-containing protein</fullName>
    </recommendedName>
</protein>
<name>A0A085NJ43_9BILA</name>
<dbReference type="GO" id="GO:0003676">
    <property type="term" value="F:nucleic acid binding"/>
    <property type="evidence" value="ECO:0007669"/>
    <property type="project" value="InterPro"/>
</dbReference>
<organism evidence="3">
    <name type="scientific">Trichuris suis</name>
    <name type="common">pig whipworm</name>
    <dbReference type="NCBI Taxonomy" id="68888"/>
    <lineage>
        <taxon>Eukaryota</taxon>
        <taxon>Metazoa</taxon>
        <taxon>Ecdysozoa</taxon>
        <taxon>Nematoda</taxon>
        <taxon>Enoplea</taxon>
        <taxon>Dorylaimia</taxon>
        <taxon>Trichinellida</taxon>
        <taxon>Trichuridae</taxon>
        <taxon>Trichuris</taxon>
    </lineage>
</organism>
<dbReference type="AlphaFoldDB" id="A0A085NJ43"/>
<reference evidence="3" key="1">
    <citation type="journal article" date="2014" name="Nat. Genet.">
        <title>Genome and transcriptome of the porcine whipworm Trichuris suis.</title>
        <authorList>
            <person name="Jex A.R."/>
            <person name="Nejsum P."/>
            <person name="Schwarz E.M."/>
            <person name="Hu L."/>
            <person name="Young N.D."/>
            <person name="Hall R.S."/>
            <person name="Korhonen P.K."/>
            <person name="Liao S."/>
            <person name="Thamsborg S."/>
            <person name="Xia J."/>
            <person name="Xu P."/>
            <person name="Wang S."/>
            <person name="Scheerlinck J.P."/>
            <person name="Hofmann A."/>
            <person name="Sternberg P.W."/>
            <person name="Wang J."/>
            <person name="Gasser R.B."/>
        </authorList>
    </citation>
    <scope>NUCLEOTIDE SEQUENCE [LARGE SCALE GENOMIC DNA]</scope>
    <source>
        <strain evidence="3">DCEP-RM93F</strain>
    </source>
</reference>
<dbReference type="EMBL" id="KL367495">
    <property type="protein sequence ID" value="KFD69489.1"/>
    <property type="molecule type" value="Genomic_DNA"/>
</dbReference>